<name>A0ACB7SAN0_HYAAI</name>
<accession>A0ACB7SAN0</accession>
<evidence type="ECO:0000313" key="2">
    <source>
        <dbReference type="Proteomes" id="UP000821845"/>
    </source>
</evidence>
<proteinExistence type="predicted"/>
<sequence length="112" mass="12917">MGKSRHTVTSYSTLGCCSKARRQLLIPNSPVTVSHPEVGSKLPLRRTVGSQTLLNRPRLQRLCQRLRTLQRKCLKLQTNKRHLQQELSAARQEARHAETIIKELRLTHFQAR</sequence>
<reference evidence="1" key="1">
    <citation type="submission" date="2020-05" db="EMBL/GenBank/DDBJ databases">
        <title>Large-scale comparative analyses of tick genomes elucidate their genetic diversity and vector capacities.</title>
        <authorList>
            <person name="Jia N."/>
            <person name="Wang J."/>
            <person name="Shi W."/>
            <person name="Du L."/>
            <person name="Sun Y."/>
            <person name="Zhan W."/>
            <person name="Jiang J."/>
            <person name="Wang Q."/>
            <person name="Zhang B."/>
            <person name="Ji P."/>
            <person name="Sakyi L.B."/>
            <person name="Cui X."/>
            <person name="Yuan T."/>
            <person name="Jiang B."/>
            <person name="Yang W."/>
            <person name="Lam T.T.-Y."/>
            <person name="Chang Q."/>
            <person name="Ding S."/>
            <person name="Wang X."/>
            <person name="Zhu J."/>
            <person name="Ruan X."/>
            <person name="Zhao L."/>
            <person name="Wei J."/>
            <person name="Que T."/>
            <person name="Du C."/>
            <person name="Cheng J."/>
            <person name="Dai P."/>
            <person name="Han X."/>
            <person name="Huang E."/>
            <person name="Gao Y."/>
            <person name="Liu J."/>
            <person name="Shao H."/>
            <person name="Ye R."/>
            <person name="Li L."/>
            <person name="Wei W."/>
            <person name="Wang X."/>
            <person name="Wang C."/>
            <person name="Yang T."/>
            <person name="Huo Q."/>
            <person name="Li W."/>
            <person name="Guo W."/>
            <person name="Chen H."/>
            <person name="Zhou L."/>
            <person name="Ni X."/>
            <person name="Tian J."/>
            <person name="Zhou Y."/>
            <person name="Sheng Y."/>
            <person name="Liu T."/>
            <person name="Pan Y."/>
            <person name="Xia L."/>
            <person name="Li J."/>
            <person name="Zhao F."/>
            <person name="Cao W."/>
        </authorList>
    </citation>
    <scope>NUCLEOTIDE SEQUENCE</scope>
    <source>
        <strain evidence="1">Hyas-2018</strain>
    </source>
</reference>
<keyword evidence="2" id="KW-1185">Reference proteome</keyword>
<organism evidence="1 2">
    <name type="scientific">Hyalomma asiaticum</name>
    <name type="common">Tick</name>
    <dbReference type="NCBI Taxonomy" id="266040"/>
    <lineage>
        <taxon>Eukaryota</taxon>
        <taxon>Metazoa</taxon>
        <taxon>Ecdysozoa</taxon>
        <taxon>Arthropoda</taxon>
        <taxon>Chelicerata</taxon>
        <taxon>Arachnida</taxon>
        <taxon>Acari</taxon>
        <taxon>Parasitiformes</taxon>
        <taxon>Ixodida</taxon>
        <taxon>Ixodoidea</taxon>
        <taxon>Ixodidae</taxon>
        <taxon>Hyalomminae</taxon>
        <taxon>Hyalomma</taxon>
    </lineage>
</organism>
<dbReference type="EMBL" id="CM023485">
    <property type="protein sequence ID" value="KAH6931011.1"/>
    <property type="molecule type" value="Genomic_DNA"/>
</dbReference>
<comment type="caution">
    <text evidence="1">The sequence shown here is derived from an EMBL/GenBank/DDBJ whole genome shotgun (WGS) entry which is preliminary data.</text>
</comment>
<gene>
    <name evidence="1" type="ORF">HPB50_021322</name>
</gene>
<dbReference type="Proteomes" id="UP000821845">
    <property type="component" value="Chromosome 5"/>
</dbReference>
<evidence type="ECO:0000313" key="1">
    <source>
        <dbReference type="EMBL" id="KAH6931011.1"/>
    </source>
</evidence>
<protein>
    <submittedName>
        <fullName evidence="1">Uncharacterized protein</fullName>
    </submittedName>
</protein>